<dbReference type="InterPro" id="IPR058625">
    <property type="entry name" value="MdtA-like_BSH"/>
</dbReference>
<feature type="domain" description="Multidrug resistance protein MdtA-like beta-barrel" evidence="5">
    <location>
        <begin position="227"/>
        <end position="309"/>
    </location>
</feature>
<evidence type="ECO:0000256" key="1">
    <source>
        <dbReference type="ARBA" id="ARBA00004196"/>
    </source>
</evidence>
<evidence type="ECO:0000259" key="5">
    <source>
        <dbReference type="Pfam" id="PF25944"/>
    </source>
</evidence>
<dbReference type="EMBL" id="PUEJ01000006">
    <property type="protein sequence ID" value="PRH86267.1"/>
    <property type="molecule type" value="Genomic_DNA"/>
</dbReference>
<evidence type="ECO:0000259" key="3">
    <source>
        <dbReference type="Pfam" id="PF25876"/>
    </source>
</evidence>
<dbReference type="GO" id="GO:0030313">
    <property type="term" value="C:cell envelope"/>
    <property type="evidence" value="ECO:0007669"/>
    <property type="project" value="UniProtKB-SubCell"/>
</dbReference>
<dbReference type="GO" id="GO:0046677">
    <property type="term" value="P:response to antibiotic"/>
    <property type="evidence" value="ECO:0007669"/>
    <property type="project" value="TreeGrafter"/>
</dbReference>
<feature type="domain" description="Multidrug resistance protein MdtA-like C-terminal permuted SH3" evidence="6">
    <location>
        <begin position="314"/>
        <end position="374"/>
    </location>
</feature>
<dbReference type="GO" id="GO:0022857">
    <property type="term" value="F:transmembrane transporter activity"/>
    <property type="evidence" value="ECO:0007669"/>
    <property type="project" value="InterPro"/>
</dbReference>
<dbReference type="NCBIfam" id="TIGR01730">
    <property type="entry name" value="RND_mfp"/>
    <property type="match status" value="1"/>
</dbReference>
<evidence type="ECO:0000259" key="6">
    <source>
        <dbReference type="Pfam" id="PF25967"/>
    </source>
</evidence>
<organism evidence="7 8">
    <name type="scientific">Labrys okinawensis</name>
    <dbReference type="NCBI Taxonomy" id="346911"/>
    <lineage>
        <taxon>Bacteria</taxon>
        <taxon>Pseudomonadati</taxon>
        <taxon>Pseudomonadota</taxon>
        <taxon>Alphaproteobacteria</taxon>
        <taxon>Hyphomicrobiales</taxon>
        <taxon>Xanthobacteraceae</taxon>
        <taxon>Labrys</taxon>
    </lineage>
</organism>
<dbReference type="PANTHER" id="PTHR30158:SF24">
    <property type="entry name" value="HLYD FAMILY SECRETION PROTEIN"/>
    <property type="match status" value="1"/>
</dbReference>
<sequence>MRIWKIATAIVVVAAAGGGYYLKDKPHLLAAGQELLAGVLSKPASANPAPAMQAMPVPVASVVKKSIPLFLNYPARTESIRSIALQAKVSGYMLDQAVPDGTDVKQGDILYRIDARDYQAALAQVKAQAERDTAALEYAKTSLTRGNDLSKTGFLSKDLFDQRTSAVKQGEATLLADKAAIQAAELNLAYTEIKAPFDGRLGRNQAAAGTLVSPGGTVLNTLVQLSPIYVTFTPTEAELTQILKAKAAGKVLADIIVPGQNEASHQGELTFLDNVVDRATGTITARATTANADRSLLPGQYVNLRLSIGERPDTLLVPQAALGSSQLGKYVYVVGEGNKVEMRLVELGPAQGPLIAVTKGVKETDQIIAGNIQKIFPGMPVQPLPQKAGA</sequence>
<dbReference type="Proteomes" id="UP000237682">
    <property type="component" value="Unassembled WGS sequence"/>
</dbReference>
<dbReference type="SUPFAM" id="SSF111369">
    <property type="entry name" value="HlyD-like secretion proteins"/>
    <property type="match status" value="1"/>
</dbReference>
<dbReference type="Pfam" id="PF25876">
    <property type="entry name" value="HH_MFP_RND"/>
    <property type="match status" value="1"/>
</dbReference>
<dbReference type="RefSeq" id="WP_105863561.1">
    <property type="nucleotide sequence ID" value="NZ_PUEJ01000006.1"/>
</dbReference>
<dbReference type="Gene3D" id="2.40.420.20">
    <property type="match status" value="1"/>
</dbReference>
<evidence type="ECO:0000256" key="2">
    <source>
        <dbReference type="ARBA" id="ARBA00009477"/>
    </source>
</evidence>
<dbReference type="Pfam" id="PF25917">
    <property type="entry name" value="BSH_RND"/>
    <property type="match status" value="1"/>
</dbReference>
<dbReference type="Pfam" id="PF25967">
    <property type="entry name" value="RND-MFP_C"/>
    <property type="match status" value="1"/>
</dbReference>
<dbReference type="AlphaFoldDB" id="A0A2S9QA91"/>
<gene>
    <name evidence="7" type="ORF">C5L14_18700</name>
</gene>
<comment type="subcellular location">
    <subcellularLocation>
        <location evidence="1">Cell envelope</location>
    </subcellularLocation>
</comment>
<dbReference type="Pfam" id="PF25944">
    <property type="entry name" value="Beta-barrel_RND"/>
    <property type="match status" value="1"/>
</dbReference>
<accession>A0A2S9QA91</accession>
<evidence type="ECO:0000313" key="8">
    <source>
        <dbReference type="Proteomes" id="UP000237682"/>
    </source>
</evidence>
<evidence type="ECO:0000313" key="7">
    <source>
        <dbReference type="EMBL" id="PRH86267.1"/>
    </source>
</evidence>
<protein>
    <submittedName>
        <fullName evidence="7">Efflux transporter periplasmic adaptor subunit</fullName>
    </submittedName>
</protein>
<dbReference type="Gene3D" id="2.40.50.100">
    <property type="match status" value="1"/>
</dbReference>
<dbReference type="GO" id="GO:0005886">
    <property type="term" value="C:plasma membrane"/>
    <property type="evidence" value="ECO:0007669"/>
    <property type="project" value="TreeGrafter"/>
</dbReference>
<keyword evidence="8" id="KW-1185">Reference proteome</keyword>
<dbReference type="InterPro" id="IPR006143">
    <property type="entry name" value="RND_pump_MFP"/>
</dbReference>
<feature type="domain" description="Multidrug resistance protein MdtA-like alpha-helical hairpin" evidence="3">
    <location>
        <begin position="122"/>
        <end position="191"/>
    </location>
</feature>
<feature type="domain" description="Multidrug resistance protein MdtA-like barrel-sandwich hybrid" evidence="4">
    <location>
        <begin position="83"/>
        <end position="222"/>
    </location>
</feature>
<name>A0A2S9QA91_9HYPH</name>
<comment type="similarity">
    <text evidence="2">Belongs to the membrane fusion protein (MFP) (TC 8.A.1) family.</text>
</comment>
<comment type="caution">
    <text evidence="7">The sequence shown here is derived from an EMBL/GenBank/DDBJ whole genome shotgun (WGS) entry which is preliminary data.</text>
</comment>
<dbReference type="InterPro" id="IPR058626">
    <property type="entry name" value="MdtA-like_b-barrel"/>
</dbReference>
<dbReference type="PANTHER" id="PTHR30158">
    <property type="entry name" value="ACRA/E-RELATED COMPONENT OF DRUG EFFLUX TRANSPORTER"/>
    <property type="match status" value="1"/>
</dbReference>
<proteinExistence type="inferred from homology"/>
<evidence type="ECO:0000259" key="4">
    <source>
        <dbReference type="Pfam" id="PF25917"/>
    </source>
</evidence>
<dbReference type="Gene3D" id="2.40.30.170">
    <property type="match status" value="1"/>
</dbReference>
<dbReference type="Gene3D" id="1.10.287.470">
    <property type="entry name" value="Helix hairpin bin"/>
    <property type="match status" value="1"/>
</dbReference>
<dbReference type="InterPro" id="IPR058627">
    <property type="entry name" value="MdtA-like_C"/>
</dbReference>
<dbReference type="InterPro" id="IPR058624">
    <property type="entry name" value="MdtA-like_HH"/>
</dbReference>
<reference evidence="7 8" key="1">
    <citation type="submission" date="2018-02" db="EMBL/GenBank/DDBJ databases">
        <title>Whole genome sequencing of endophytic bacterium.</title>
        <authorList>
            <person name="Eedara R."/>
            <person name="Podile A.R."/>
        </authorList>
    </citation>
    <scope>NUCLEOTIDE SEQUENCE [LARGE SCALE GENOMIC DNA]</scope>
    <source>
        <strain evidence="7 8">RP1T</strain>
    </source>
</reference>
<dbReference type="OrthoDB" id="9816569at2"/>